<dbReference type="SMART" id="SM00564">
    <property type="entry name" value="PQQ"/>
    <property type="match status" value="5"/>
</dbReference>
<comment type="caution">
    <text evidence="11">The sequence shown here is derived from an EMBL/GenBank/DDBJ whole genome shotgun (WGS) entry which is preliminary data.</text>
</comment>
<dbReference type="PROSITE" id="PS51007">
    <property type="entry name" value="CYTC"/>
    <property type="match status" value="1"/>
</dbReference>
<dbReference type="Gene3D" id="2.140.10.10">
    <property type="entry name" value="Quinoprotein alcohol dehydrogenase-like superfamily"/>
    <property type="match status" value="1"/>
</dbReference>
<dbReference type="EC" id="1.1.2.8" evidence="11"/>
<accession>A0A7W6DJ16</accession>
<evidence type="ECO:0000313" key="11">
    <source>
        <dbReference type="EMBL" id="MBB3982241.1"/>
    </source>
</evidence>
<dbReference type="InterPro" id="IPR011047">
    <property type="entry name" value="Quinoprotein_ADH-like_sf"/>
</dbReference>
<dbReference type="PANTHER" id="PTHR32303:SF20">
    <property type="entry name" value="QUINOPROTEIN ETHANOL DEHYDROGENASE"/>
    <property type="match status" value="1"/>
</dbReference>
<dbReference type="SUPFAM" id="SSF46626">
    <property type="entry name" value="Cytochrome c"/>
    <property type="match status" value="1"/>
</dbReference>
<evidence type="ECO:0000256" key="9">
    <source>
        <dbReference type="SAM" id="SignalP"/>
    </source>
</evidence>
<dbReference type="GO" id="GO:0046872">
    <property type="term" value="F:metal ion binding"/>
    <property type="evidence" value="ECO:0007669"/>
    <property type="project" value="UniProtKB-KW"/>
</dbReference>
<feature type="signal peptide" evidence="9">
    <location>
        <begin position="1"/>
        <end position="28"/>
    </location>
</feature>
<evidence type="ECO:0000256" key="8">
    <source>
        <dbReference type="PROSITE-ProRule" id="PRU00433"/>
    </source>
</evidence>
<keyword evidence="3 8" id="KW-0349">Heme</keyword>
<reference evidence="11 12" key="1">
    <citation type="submission" date="2020-08" db="EMBL/GenBank/DDBJ databases">
        <title>Genomic Encyclopedia of Type Strains, Phase IV (KMG-IV): sequencing the most valuable type-strain genomes for metagenomic binning, comparative biology and taxonomic classification.</title>
        <authorList>
            <person name="Goeker M."/>
        </authorList>
    </citation>
    <scope>NUCLEOTIDE SEQUENCE [LARGE SCALE GENOMIC DNA]</scope>
    <source>
        <strain evidence="11 12">DSM 29348</strain>
    </source>
</reference>
<dbReference type="InterPro" id="IPR018391">
    <property type="entry name" value="PQQ_b-propeller_rpt"/>
</dbReference>
<evidence type="ECO:0000313" key="12">
    <source>
        <dbReference type="Proteomes" id="UP000552757"/>
    </source>
</evidence>
<dbReference type="Gene3D" id="1.10.760.10">
    <property type="entry name" value="Cytochrome c-like domain"/>
    <property type="match status" value="1"/>
</dbReference>
<keyword evidence="4 8" id="KW-0479">Metal-binding</keyword>
<dbReference type="Pfam" id="PF01011">
    <property type="entry name" value="PQQ"/>
    <property type="match status" value="2"/>
</dbReference>
<keyword evidence="12" id="KW-1185">Reference proteome</keyword>
<proteinExistence type="inferred from homology"/>
<dbReference type="GO" id="GO:0052934">
    <property type="term" value="F:alcohol dehydrogenase (cytochrome c) activity"/>
    <property type="evidence" value="ECO:0007669"/>
    <property type="project" value="UniProtKB-EC"/>
</dbReference>
<dbReference type="InterPro" id="IPR002372">
    <property type="entry name" value="PQQ_rpt_dom"/>
</dbReference>
<evidence type="ECO:0000256" key="3">
    <source>
        <dbReference type="ARBA" id="ARBA00022617"/>
    </source>
</evidence>
<keyword evidence="5 9" id="KW-0732">Signal</keyword>
<dbReference type="RefSeq" id="WP_183955329.1">
    <property type="nucleotide sequence ID" value="NZ_JACIEB010000004.1"/>
</dbReference>
<gene>
    <name evidence="11" type="ORF">GGR44_001904</name>
</gene>
<evidence type="ECO:0000256" key="7">
    <source>
        <dbReference type="ARBA" id="ARBA00023004"/>
    </source>
</evidence>
<dbReference type="InterPro" id="IPR036909">
    <property type="entry name" value="Cyt_c-like_dom_sf"/>
</dbReference>
<evidence type="ECO:0000259" key="10">
    <source>
        <dbReference type="PROSITE" id="PS51007"/>
    </source>
</evidence>
<protein>
    <submittedName>
        <fullName evidence="11">Alcohol dehydrogenase (Cytochrome c)</fullName>
        <ecNumber evidence="11">1.1.2.8</ecNumber>
    </submittedName>
</protein>
<dbReference type="Proteomes" id="UP000552757">
    <property type="component" value="Unassembled WGS sequence"/>
</dbReference>
<organism evidence="11 12">
    <name type="scientific">Sphingobium fontiphilum</name>
    <dbReference type="NCBI Taxonomy" id="944425"/>
    <lineage>
        <taxon>Bacteria</taxon>
        <taxon>Pseudomonadati</taxon>
        <taxon>Pseudomonadota</taxon>
        <taxon>Alphaproteobacteria</taxon>
        <taxon>Sphingomonadales</taxon>
        <taxon>Sphingomonadaceae</taxon>
        <taxon>Sphingobium</taxon>
    </lineage>
</organism>
<evidence type="ECO:0000256" key="6">
    <source>
        <dbReference type="ARBA" id="ARBA00023002"/>
    </source>
</evidence>
<evidence type="ECO:0000256" key="2">
    <source>
        <dbReference type="ARBA" id="ARBA00008156"/>
    </source>
</evidence>
<feature type="domain" description="Cytochrome c" evidence="10">
    <location>
        <begin position="58"/>
        <end position="137"/>
    </location>
</feature>
<dbReference type="EMBL" id="JACIEB010000004">
    <property type="protein sequence ID" value="MBB3982241.1"/>
    <property type="molecule type" value="Genomic_DNA"/>
</dbReference>
<comment type="similarity">
    <text evidence="2">Belongs to the bacterial PQQ dehydrogenase family.</text>
</comment>
<dbReference type="InterPro" id="IPR009056">
    <property type="entry name" value="Cyt_c-like_dom"/>
</dbReference>
<evidence type="ECO:0000256" key="1">
    <source>
        <dbReference type="ARBA" id="ARBA00001931"/>
    </source>
</evidence>
<dbReference type="AlphaFoldDB" id="A0A7W6DJ16"/>
<keyword evidence="7 8" id="KW-0408">Iron</keyword>
<sequence length="750" mass="78580">MPKRKTGEQMPVVNARRSLAAMGSAALAAGLLASGAGSAITAQDVSAAGMATGSFTAAQAESGQAVFATHCAACHDTSLRGSSHGPALTGPAFLATWRLRSSDDLAAYIKAMMPPGSPGLLTDREAVAVTAHVLAHNGHGAGSRPLAGGAPIAIAADGSPPAISSAAGEQTPVIGAGANADTPENRAFAQLMASFAPRNRRVQSFTPVTEAMLTSPPPGDWLSWRRTRDGHGESPLTQIDTGNVGRLRLAWVMALPDGTSEPTPIVHDGVMFVLAPGGQVHALDAATGDFIWKYRYESRDGKPVALGPVRNMAILGTSLFIATQDAALVAIDARSGEELWRTQRADPAEGFTQTASPIIAGGVLVGGINGCDRFKKTPCFVAGYDPATGKELWRTATVAQPGQPGGDTWAGLAPEFRAGGDGWIPGSYDAALDTFYIGTAQAKPWVAASRHMSPRDAALYTNSTLALDPRTGRIKWHFQHMPGDPLDLDNVFERVLVDIGGRPVLLTVGKDGLLWKLDRRNGAYIDVAETVYQDVWAAIDRKTGRLTYRPDILKAEVGDVVRTCPTTFGGHDWPASAYDSRRGTLIVPLLQMCGGMKGTDVEFRIGGGGLGGANAIEPGGKIEMPGSKGNFGKLAAYDVRTLKQMWDYQQRVPFTAAALTTAGGLVFVGDADRYVRALDSANGKVLWQARLGAPAHGFPISYAAGGTQYIAVPAGPLGAWSVVTGQIGNIYQPANGNAIYVFALNPAPEQ</sequence>
<dbReference type="GO" id="GO:0020037">
    <property type="term" value="F:heme binding"/>
    <property type="evidence" value="ECO:0007669"/>
    <property type="project" value="InterPro"/>
</dbReference>
<comment type="cofactor">
    <cofactor evidence="1">
        <name>pyrroloquinoline quinone</name>
        <dbReference type="ChEBI" id="CHEBI:58442"/>
    </cofactor>
</comment>
<dbReference type="SUPFAM" id="SSF50998">
    <property type="entry name" value="Quinoprotein alcohol dehydrogenase-like"/>
    <property type="match status" value="1"/>
</dbReference>
<evidence type="ECO:0000256" key="5">
    <source>
        <dbReference type="ARBA" id="ARBA00022729"/>
    </source>
</evidence>
<dbReference type="Pfam" id="PF13442">
    <property type="entry name" value="Cytochrome_CBB3"/>
    <property type="match status" value="1"/>
</dbReference>
<dbReference type="PANTHER" id="PTHR32303">
    <property type="entry name" value="QUINOPROTEIN ALCOHOL DEHYDROGENASE (CYTOCHROME C)"/>
    <property type="match status" value="1"/>
</dbReference>
<evidence type="ECO:0000256" key="4">
    <source>
        <dbReference type="ARBA" id="ARBA00022723"/>
    </source>
</evidence>
<feature type="chain" id="PRO_5030735311" evidence="9">
    <location>
        <begin position="29"/>
        <end position="750"/>
    </location>
</feature>
<keyword evidence="6 11" id="KW-0560">Oxidoreductase</keyword>
<dbReference type="GO" id="GO:0009055">
    <property type="term" value="F:electron transfer activity"/>
    <property type="evidence" value="ECO:0007669"/>
    <property type="project" value="InterPro"/>
</dbReference>
<name>A0A7W6DJ16_9SPHN</name>